<dbReference type="Proteomes" id="UP000001072">
    <property type="component" value="Unassembled WGS sequence"/>
</dbReference>
<dbReference type="EMBL" id="GL883095">
    <property type="protein sequence ID" value="EGG10354.1"/>
    <property type="molecule type" value="Genomic_DNA"/>
</dbReference>
<dbReference type="VEuPathDB" id="FungiDB:MELLADRAFT_60528"/>
<dbReference type="AlphaFoldDB" id="F4RBI7"/>
<sequence length="383" mass="43473">MPLPTVQTEDYIRIACLESWIADSVDRRQHQLKNREESVSANSTHQRSFEVLNSVILSPKSKPSLSAFFVPIAFVSDQIKHNQPQSVFPINIMSPLNEAFLNFQSEFRNLSEPEANCLQEAGDAPLSNVLAESRVQFKPVVSENRHIQVNRTRIRLKPCTPMDSFAVAETVYDARSQLKAVAFEASGADLHKNYISIKILDSIEDLRDHATLPPSDAFGSADVPNILDRQINVQNSNVTATHLRDLAVLLKRVYDSLRHLDGRGATEIRVLMEEFSWYKNFEAVDNTDQFIKSMFDHQHETFIHLSNLAQSTIDLIQKTHLTNEMDTISSRWTISNKPKQGTSIQWILALHALHTELLHRHNIPSMTRSKPIPEITEDFTADA</sequence>
<dbReference type="RefSeq" id="XP_007406655.1">
    <property type="nucleotide sequence ID" value="XM_007406593.1"/>
</dbReference>
<dbReference type="InParanoid" id="F4RBI7"/>
<name>F4RBI7_MELLP</name>
<accession>F4RBI7</accession>
<dbReference type="HOGENOM" id="CLU_721761_0_0_1"/>
<organism evidence="2">
    <name type="scientific">Melampsora larici-populina (strain 98AG31 / pathotype 3-4-7)</name>
    <name type="common">Poplar leaf rust fungus</name>
    <dbReference type="NCBI Taxonomy" id="747676"/>
    <lineage>
        <taxon>Eukaryota</taxon>
        <taxon>Fungi</taxon>
        <taxon>Dikarya</taxon>
        <taxon>Basidiomycota</taxon>
        <taxon>Pucciniomycotina</taxon>
        <taxon>Pucciniomycetes</taxon>
        <taxon>Pucciniales</taxon>
        <taxon>Melampsoraceae</taxon>
        <taxon>Melampsora</taxon>
    </lineage>
</organism>
<evidence type="ECO:0000313" key="1">
    <source>
        <dbReference type="EMBL" id="EGG10354.1"/>
    </source>
</evidence>
<reference evidence="2" key="1">
    <citation type="journal article" date="2011" name="Proc. Natl. Acad. Sci. U.S.A.">
        <title>Obligate biotrophy features unraveled by the genomic analysis of rust fungi.</title>
        <authorList>
            <person name="Duplessis S."/>
            <person name="Cuomo C.A."/>
            <person name="Lin Y.-C."/>
            <person name="Aerts A."/>
            <person name="Tisserant E."/>
            <person name="Veneault-Fourrey C."/>
            <person name="Joly D.L."/>
            <person name="Hacquard S."/>
            <person name="Amselem J."/>
            <person name="Cantarel B.L."/>
            <person name="Chiu R."/>
            <person name="Coutinho P.M."/>
            <person name="Feau N."/>
            <person name="Field M."/>
            <person name="Frey P."/>
            <person name="Gelhaye E."/>
            <person name="Goldberg J."/>
            <person name="Grabherr M.G."/>
            <person name="Kodira C.D."/>
            <person name="Kohler A."/>
            <person name="Kuees U."/>
            <person name="Lindquist E.A."/>
            <person name="Lucas S.M."/>
            <person name="Mago R."/>
            <person name="Mauceli E."/>
            <person name="Morin E."/>
            <person name="Murat C."/>
            <person name="Pangilinan J.L."/>
            <person name="Park R."/>
            <person name="Pearson M."/>
            <person name="Quesneville H."/>
            <person name="Rouhier N."/>
            <person name="Sakthikumar S."/>
            <person name="Salamov A.A."/>
            <person name="Schmutz J."/>
            <person name="Selles B."/>
            <person name="Shapiro H."/>
            <person name="Tanguay P."/>
            <person name="Tuskan G.A."/>
            <person name="Henrissat B."/>
            <person name="Van de Peer Y."/>
            <person name="Rouze P."/>
            <person name="Ellis J.G."/>
            <person name="Dodds P.N."/>
            <person name="Schein J.E."/>
            <person name="Zhong S."/>
            <person name="Hamelin R.C."/>
            <person name="Grigoriev I.V."/>
            <person name="Szabo L.J."/>
            <person name="Martin F."/>
        </authorList>
    </citation>
    <scope>NUCLEOTIDE SEQUENCE [LARGE SCALE GENOMIC DNA]</scope>
    <source>
        <strain evidence="2">98AG31 / pathotype 3-4-7</strain>
    </source>
</reference>
<gene>
    <name evidence="1" type="ORF">MELLADRAFT_60528</name>
</gene>
<dbReference type="GeneID" id="18929556"/>
<evidence type="ECO:0000313" key="2">
    <source>
        <dbReference type="Proteomes" id="UP000001072"/>
    </source>
</evidence>
<protein>
    <submittedName>
        <fullName evidence="1">Uncharacterized protein</fullName>
    </submittedName>
</protein>
<dbReference type="KEGG" id="mlr:MELLADRAFT_60528"/>
<keyword evidence="2" id="KW-1185">Reference proteome</keyword>
<proteinExistence type="predicted"/>